<name>A0ABW5QVT1_9BACL</name>
<dbReference type="RefSeq" id="WP_379271785.1">
    <property type="nucleotide sequence ID" value="NZ_JBHUGT010000017.1"/>
</dbReference>
<evidence type="ECO:0000313" key="3">
    <source>
        <dbReference type="Proteomes" id="UP001597493"/>
    </source>
</evidence>
<protein>
    <submittedName>
        <fullName evidence="2">Uncharacterized protein</fullName>
    </submittedName>
</protein>
<feature type="compositionally biased region" description="Polar residues" evidence="1">
    <location>
        <begin position="34"/>
        <end position="48"/>
    </location>
</feature>
<comment type="caution">
    <text evidence="2">The sequence shown here is derived from an EMBL/GenBank/DDBJ whole genome shotgun (WGS) entry which is preliminary data.</text>
</comment>
<keyword evidence="3" id="KW-1185">Reference proteome</keyword>
<feature type="region of interest" description="Disordered" evidence="1">
    <location>
        <begin position="34"/>
        <end position="58"/>
    </location>
</feature>
<accession>A0ABW5QVT1</accession>
<dbReference type="Proteomes" id="UP001597493">
    <property type="component" value="Unassembled WGS sequence"/>
</dbReference>
<organism evidence="2 3">
    <name type="scientific">Paenibacillus thailandensis</name>
    <dbReference type="NCBI Taxonomy" id="393250"/>
    <lineage>
        <taxon>Bacteria</taxon>
        <taxon>Bacillati</taxon>
        <taxon>Bacillota</taxon>
        <taxon>Bacilli</taxon>
        <taxon>Bacillales</taxon>
        <taxon>Paenibacillaceae</taxon>
        <taxon>Paenibacillus</taxon>
    </lineage>
</organism>
<dbReference type="EMBL" id="JBHUMY010000007">
    <property type="protein sequence ID" value="MFD2660472.1"/>
    <property type="molecule type" value="Genomic_DNA"/>
</dbReference>
<reference evidence="3" key="1">
    <citation type="journal article" date="2019" name="Int. J. Syst. Evol. Microbiol.">
        <title>The Global Catalogue of Microorganisms (GCM) 10K type strain sequencing project: providing services to taxonomists for standard genome sequencing and annotation.</title>
        <authorList>
            <consortium name="The Broad Institute Genomics Platform"/>
            <consortium name="The Broad Institute Genome Sequencing Center for Infectious Disease"/>
            <person name="Wu L."/>
            <person name="Ma J."/>
        </authorList>
    </citation>
    <scope>NUCLEOTIDE SEQUENCE [LARGE SCALE GENOMIC DNA]</scope>
    <source>
        <strain evidence="3">TISTR 1827</strain>
    </source>
</reference>
<evidence type="ECO:0000313" key="2">
    <source>
        <dbReference type="EMBL" id="MFD2660472.1"/>
    </source>
</evidence>
<gene>
    <name evidence="2" type="ORF">ACFSW5_09330</name>
</gene>
<proteinExistence type="predicted"/>
<sequence length="58" mass="6527">MSDHEVYDVIQSFGEEADVLTDQDYRQALRQFAHSKSVTNETGPNTNDGAEADWQPLV</sequence>
<evidence type="ECO:0000256" key="1">
    <source>
        <dbReference type="SAM" id="MobiDB-lite"/>
    </source>
</evidence>